<evidence type="ECO:0000313" key="8">
    <source>
        <dbReference type="Proteomes" id="UP000799428"/>
    </source>
</evidence>
<gene>
    <name evidence="7" type="ORF">K504DRAFT_344644</name>
</gene>
<evidence type="ECO:0000256" key="4">
    <source>
        <dbReference type="ARBA" id="ARBA00093447"/>
    </source>
</evidence>
<dbReference type="InterPro" id="IPR057460">
    <property type="entry name" value="CAF17_C"/>
</dbReference>
<evidence type="ECO:0000256" key="5">
    <source>
        <dbReference type="ARBA" id="ARBA00093637"/>
    </source>
</evidence>
<comment type="subcellular location">
    <subcellularLocation>
        <location evidence="1">Mitochondrion matrix</location>
    </subcellularLocation>
</comment>
<feature type="non-terminal residue" evidence="7">
    <location>
        <position position="1"/>
    </location>
</feature>
<dbReference type="GO" id="GO:0032259">
    <property type="term" value="P:methylation"/>
    <property type="evidence" value="ECO:0007669"/>
    <property type="project" value="UniProtKB-KW"/>
</dbReference>
<sequence length="331" mass="37122">QLAKRGLAPLPHRRLVSLSGPDAAKFLQGLITNNVETSKTSFYCAFLNARGRVLWDAFIWVFPGKEWSCYIEVDGDEADMLLKHLKRHKLRSKITVSMVPENEVGIWAAWGFEQSALQDESLILSLPDPRAPYFGTRCLFQGNQGGDGVKANPPFPVIDTQQYHIRRYLHGIPEGPKEIQRESALPMEFNFDLSEGIDFRKGCYVGQELTIRTKHTGVVRKRVLPVQLSLQETGVNQVSTGLDIKPLPGYADPNRVRATGKFLVGIGNVGLALCRLEMMTDMRVGNEGVTFNPSAVFIVKDGIESQEAVRIKAIVPTWFRERERAVWSKGR</sequence>
<dbReference type="Proteomes" id="UP000799428">
    <property type="component" value="Unassembled WGS sequence"/>
</dbReference>
<name>A0A6G1JT12_9PLEO</name>
<feature type="non-terminal residue" evidence="7">
    <location>
        <position position="331"/>
    </location>
</feature>
<dbReference type="PANTHER" id="PTHR22602:SF0">
    <property type="entry name" value="TRANSFERASE CAF17, MITOCHONDRIAL-RELATED"/>
    <property type="match status" value="1"/>
</dbReference>
<dbReference type="GO" id="GO:0005759">
    <property type="term" value="C:mitochondrial matrix"/>
    <property type="evidence" value="ECO:0007669"/>
    <property type="project" value="UniProtKB-SubCell"/>
</dbReference>
<dbReference type="NCBIfam" id="TIGR03317">
    <property type="entry name" value="ygfZ_signature"/>
    <property type="match status" value="1"/>
</dbReference>
<dbReference type="Gene3D" id="3.30.1360.120">
    <property type="entry name" value="Probable tRNA modification gtpase trme, domain 1"/>
    <property type="match status" value="2"/>
</dbReference>
<evidence type="ECO:0000256" key="1">
    <source>
        <dbReference type="ARBA" id="ARBA00004305"/>
    </source>
</evidence>
<accession>A0A6G1JT12</accession>
<dbReference type="GO" id="GO:0016226">
    <property type="term" value="P:iron-sulfur cluster assembly"/>
    <property type="evidence" value="ECO:0007669"/>
    <property type="project" value="TreeGrafter"/>
</dbReference>
<protein>
    <recommendedName>
        <fullName evidence="5">Iron-sulfur cluster assembly factor IBA57 homolog, mitochondrial</fullName>
    </recommendedName>
</protein>
<evidence type="ECO:0000313" key="7">
    <source>
        <dbReference type="EMBL" id="KAF2703385.1"/>
    </source>
</evidence>
<dbReference type="GO" id="GO:0008168">
    <property type="term" value="F:methyltransferase activity"/>
    <property type="evidence" value="ECO:0007669"/>
    <property type="project" value="UniProtKB-KW"/>
</dbReference>
<comment type="similarity">
    <text evidence="4">Belongs to the GcvT family. CAF17/IBA57 subfamily.</text>
</comment>
<reference evidence="7" key="1">
    <citation type="journal article" date="2020" name="Stud. Mycol.">
        <title>101 Dothideomycetes genomes: a test case for predicting lifestyles and emergence of pathogens.</title>
        <authorList>
            <person name="Haridas S."/>
            <person name="Albert R."/>
            <person name="Binder M."/>
            <person name="Bloem J."/>
            <person name="Labutti K."/>
            <person name="Salamov A."/>
            <person name="Andreopoulos B."/>
            <person name="Baker S."/>
            <person name="Barry K."/>
            <person name="Bills G."/>
            <person name="Bluhm B."/>
            <person name="Cannon C."/>
            <person name="Castanera R."/>
            <person name="Culley D."/>
            <person name="Daum C."/>
            <person name="Ezra D."/>
            <person name="Gonzalez J."/>
            <person name="Henrissat B."/>
            <person name="Kuo A."/>
            <person name="Liang C."/>
            <person name="Lipzen A."/>
            <person name="Lutzoni F."/>
            <person name="Magnuson J."/>
            <person name="Mondo S."/>
            <person name="Nolan M."/>
            <person name="Ohm R."/>
            <person name="Pangilinan J."/>
            <person name="Park H.-J."/>
            <person name="Ramirez L."/>
            <person name="Alfaro M."/>
            <person name="Sun H."/>
            <person name="Tritt A."/>
            <person name="Yoshinaga Y."/>
            <person name="Zwiers L.-H."/>
            <person name="Turgeon B."/>
            <person name="Goodwin S."/>
            <person name="Spatafora J."/>
            <person name="Crous P."/>
            <person name="Grigoriev I."/>
        </authorList>
    </citation>
    <scope>NUCLEOTIDE SEQUENCE</scope>
    <source>
        <strain evidence="7">CBS 279.74</strain>
    </source>
</reference>
<dbReference type="InterPro" id="IPR017703">
    <property type="entry name" value="YgfZ/GCV_T_CS"/>
</dbReference>
<dbReference type="OrthoDB" id="191995at2759"/>
<feature type="domain" description="CAF17 C-terminal" evidence="6">
    <location>
        <begin position="220"/>
        <end position="319"/>
    </location>
</feature>
<keyword evidence="7" id="KW-0808">Transferase</keyword>
<dbReference type="AlphaFoldDB" id="A0A6G1JT12"/>
<keyword evidence="7" id="KW-0489">Methyltransferase</keyword>
<keyword evidence="2" id="KW-0809">Transit peptide</keyword>
<dbReference type="InterPro" id="IPR027266">
    <property type="entry name" value="TrmE/GcvT-like"/>
</dbReference>
<dbReference type="SUPFAM" id="SSF103025">
    <property type="entry name" value="Folate-binding domain"/>
    <property type="match status" value="1"/>
</dbReference>
<keyword evidence="3" id="KW-0496">Mitochondrion</keyword>
<evidence type="ECO:0000259" key="6">
    <source>
        <dbReference type="Pfam" id="PF25455"/>
    </source>
</evidence>
<dbReference type="EMBL" id="MU005787">
    <property type="protein sequence ID" value="KAF2703385.1"/>
    <property type="molecule type" value="Genomic_DNA"/>
</dbReference>
<organism evidence="7 8">
    <name type="scientific">Pleomassaria siparia CBS 279.74</name>
    <dbReference type="NCBI Taxonomy" id="1314801"/>
    <lineage>
        <taxon>Eukaryota</taxon>
        <taxon>Fungi</taxon>
        <taxon>Dikarya</taxon>
        <taxon>Ascomycota</taxon>
        <taxon>Pezizomycotina</taxon>
        <taxon>Dothideomycetes</taxon>
        <taxon>Pleosporomycetidae</taxon>
        <taxon>Pleosporales</taxon>
        <taxon>Pleomassariaceae</taxon>
        <taxon>Pleomassaria</taxon>
    </lineage>
</organism>
<evidence type="ECO:0000256" key="3">
    <source>
        <dbReference type="ARBA" id="ARBA00023128"/>
    </source>
</evidence>
<evidence type="ECO:0000256" key="2">
    <source>
        <dbReference type="ARBA" id="ARBA00022946"/>
    </source>
</evidence>
<dbReference type="PANTHER" id="PTHR22602">
    <property type="entry name" value="TRANSFERASE CAF17, MITOCHONDRIAL-RELATED"/>
    <property type="match status" value="1"/>
</dbReference>
<proteinExistence type="inferred from homology"/>
<keyword evidence="8" id="KW-1185">Reference proteome</keyword>
<dbReference type="Pfam" id="PF25455">
    <property type="entry name" value="Beta-barrel_CAF17_C"/>
    <property type="match status" value="1"/>
</dbReference>
<dbReference type="InterPro" id="IPR045179">
    <property type="entry name" value="YgfZ/GcvT"/>
</dbReference>